<dbReference type="GO" id="GO:0005524">
    <property type="term" value="F:ATP binding"/>
    <property type="evidence" value="ECO:0007669"/>
    <property type="project" value="UniProtKB-KW"/>
</dbReference>
<dbReference type="EC" id="2.7.11.1" evidence="1"/>
<evidence type="ECO:0000256" key="1">
    <source>
        <dbReference type="ARBA" id="ARBA00012513"/>
    </source>
</evidence>
<evidence type="ECO:0000259" key="9">
    <source>
        <dbReference type="Pfam" id="PF01163"/>
    </source>
</evidence>
<dbReference type="GO" id="GO:0004674">
    <property type="term" value="F:protein serine/threonine kinase activity"/>
    <property type="evidence" value="ECO:0007669"/>
    <property type="project" value="UniProtKB-KW"/>
</dbReference>
<keyword evidence="3" id="KW-0808">Transferase</keyword>
<evidence type="ECO:0000256" key="3">
    <source>
        <dbReference type="ARBA" id="ARBA00022679"/>
    </source>
</evidence>
<comment type="catalytic activity">
    <reaction evidence="7">
        <text>L-threonyl-[protein] + ATP = O-phospho-L-threonyl-[protein] + ADP + H(+)</text>
        <dbReference type="Rhea" id="RHEA:46608"/>
        <dbReference type="Rhea" id="RHEA-COMP:11060"/>
        <dbReference type="Rhea" id="RHEA-COMP:11605"/>
        <dbReference type="ChEBI" id="CHEBI:15378"/>
        <dbReference type="ChEBI" id="CHEBI:30013"/>
        <dbReference type="ChEBI" id="CHEBI:30616"/>
        <dbReference type="ChEBI" id="CHEBI:61977"/>
        <dbReference type="ChEBI" id="CHEBI:456216"/>
        <dbReference type="EC" id="2.7.11.1"/>
    </reaction>
</comment>
<dbReference type="SUPFAM" id="SSF56112">
    <property type="entry name" value="Protein kinase-like (PK-like)"/>
    <property type="match status" value="1"/>
</dbReference>
<sequence>MDPRTRMILFKLLNRGTIASINGCISTGKEANVYHATSKSGEDRAIKIYKTSILIFKDRDKYVSGEFRQVSSRILQTQPS</sequence>
<keyword evidence="2" id="KW-0723">Serine/threonine-protein kinase</keyword>
<evidence type="ECO:0000256" key="2">
    <source>
        <dbReference type="ARBA" id="ARBA00022527"/>
    </source>
</evidence>
<protein>
    <recommendedName>
        <fullName evidence="1">non-specific serine/threonine protein kinase</fullName>
        <ecNumber evidence="1">2.7.11.1</ecNumber>
    </recommendedName>
</protein>
<gene>
    <name evidence="10" type="ORF">TCEB3V08_LOCUS12266</name>
</gene>
<organism evidence="10">
    <name type="scientific">Timema cristinae</name>
    <name type="common">Walking stick</name>
    <dbReference type="NCBI Taxonomy" id="61476"/>
    <lineage>
        <taxon>Eukaryota</taxon>
        <taxon>Metazoa</taxon>
        <taxon>Ecdysozoa</taxon>
        <taxon>Arthropoda</taxon>
        <taxon>Hexapoda</taxon>
        <taxon>Insecta</taxon>
        <taxon>Pterygota</taxon>
        <taxon>Neoptera</taxon>
        <taxon>Polyneoptera</taxon>
        <taxon>Phasmatodea</taxon>
        <taxon>Timematodea</taxon>
        <taxon>Timematoidea</taxon>
        <taxon>Timematidae</taxon>
        <taxon>Timema</taxon>
    </lineage>
</organism>
<evidence type="ECO:0000256" key="6">
    <source>
        <dbReference type="ARBA" id="ARBA00022840"/>
    </source>
</evidence>
<comment type="catalytic activity">
    <reaction evidence="8">
        <text>L-seryl-[protein] + ATP = O-phospho-L-seryl-[protein] + ADP + H(+)</text>
        <dbReference type="Rhea" id="RHEA:17989"/>
        <dbReference type="Rhea" id="RHEA-COMP:9863"/>
        <dbReference type="Rhea" id="RHEA-COMP:11604"/>
        <dbReference type="ChEBI" id="CHEBI:15378"/>
        <dbReference type="ChEBI" id="CHEBI:29999"/>
        <dbReference type="ChEBI" id="CHEBI:30616"/>
        <dbReference type="ChEBI" id="CHEBI:83421"/>
        <dbReference type="ChEBI" id="CHEBI:456216"/>
        <dbReference type="EC" id="2.7.11.1"/>
    </reaction>
</comment>
<dbReference type="PANTHER" id="PTHR45723">
    <property type="entry name" value="SERINE/THREONINE-PROTEIN KINASE RIO1"/>
    <property type="match status" value="1"/>
</dbReference>
<evidence type="ECO:0000256" key="8">
    <source>
        <dbReference type="ARBA" id="ARBA00048679"/>
    </source>
</evidence>
<accession>A0A7R9DKC5</accession>
<keyword evidence="6" id="KW-0067">ATP-binding</keyword>
<feature type="domain" description="RIO-type" evidence="9">
    <location>
        <begin position="32"/>
        <end position="69"/>
    </location>
</feature>
<dbReference type="EMBL" id="OC325218">
    <property type="protein sequence ID" value="CAD7414912.1"/>
    <property type="molecule type" value="Genomic_DNA"/>
</dbReference>
<dbReference type="InterPro" id="IPR018934">
    <property type="entry name" value="RIO_dom"/>
</dbReference>
<proteinExistence type="predicted"/>
<dbReference type="AlphaFoldDB" id="A0A7R9DKC5"/>
<evidence type="ECO:0000256" key="4">
    <source>
        <dbReference type="ARBA" id="ARBA00022741"/>
    </source>
</evidence>
<keyword evidence="4" id="KW-0547">Nucleotide-binding</keyword>
<dbReference type="Gene3D" id="3.30.200.20">
    <property type="entry name" value="Phosphorylase Kinase, domain 1"/>
    <property type="match status" value="1"/>
</dbReference>
<evidence type="ECO:0000256" key="5">
    <source>
        <dbReference type="ARBA" id="ARBA00022777"/>
    </source>
</evidence>
<keyword evidence="5" id="KW-0418">Kinase</keyword>
<dbReference type="InterPro" id="IPR051272">
    <property type="entry name" value="RIO-type_Ser/Thr_kinase"/>
</dbReference>
<dbReference type="Pfam" id="PF01163">
    <property type="entry name" value="RIO1"/>
    <property type="match status" value="1"/>
</dbReference>
<dbReference type="InterPro" id="IPR011009">
    <property type="entry name" value="Kinase-like_dom_sf"/>
</dbReference>
<evidence type="ECO:0000313" key="10">
    <source>
        <dbReference type="EMBL" id="CAD7414912.1"/>
    </source>
</evidence>
<reference evidence="10" key="1">
    <citation type="submission" date="2020-11" db="EMBL/GenBank/DDBJ databases">
        <authorList>
            <person name="Tran Van P."/>
        </authorList>
    </citation>
    <scope>NUCLEOTIDE SEQUENCE</scope>
</reference>
<evidence type="ECO:0000256" key="7">
    <source>
        <dbReference type="ARBA" id="ARBA00047899"/>
    </source>
</evidence>
<name>A0A7R9DKC5_TIMCR</name>